<feature type="compositionally biased region" description="Acidic residues" evidence="14">
    <location>
        <begin position="254"/>
        <end position="265"/>
    </location>
</feature>
<comment type="subunit">
    <text evidence="11">Homohexamer or homoheptamer. Organized in a ring with a central cavity.</text>
</comment>
<evidence type="ECO:0000256" key="14">
    <source>
        <dbReference type="SAM" id="MobiDB-lite"/>
    </source>
</evidence>
<keyword evidence="7" id="KW-0809">Transit peptide</keyword>
<evidence type="ECO:0000256" key="2">
    <source>
        <dbReference type="ARBA" id="ARBA00022670"/>
    </source>
</evidence>
<comment type="catalytic activity">
    <reaction evidence="10 11">
        <text>Hydrolysis of proteins in presence of ATP.</text>
        <dbReference type="EC" id="3.4.21.53"/>
    </reaction>
</comment>
<dbReference type="InterPro" id="IPR003593">
    <property type="entry name" value="AAA+_ATPase"/>
</dbReference>
<dbReference type="InterPro" id="IPR015947">
    <property type="entry name" value="PUA-like_sf"/>
</dbReference>
<keyword evidence="8 11" id="KW-0238">DNA-binding</keyword>
<evidence type="ECO:0000256" key="4">
    <source>
        <dbReference type="ARBA" id="ARBA00022801"/>
    </source>
</evidence>
<sequence length="1018" mass="112957">MQAVNIGTKSKIALYSTVSLNQNKFNPRLDVLNTRSFYQSSILLKKKKKDDADITDKPSKNKDTDKNKPSDDSNSEQEHDQSEPETLTDTIDSDSNSNEKAPNLKSARKALEVLETSVSKPTIPEEYPQILALPITRRPLFPGFYKAVVIKDAQVIAAIKELMKRGQPYIGAFMLKDDNLDVDTIESIDQIHNTGIFAQITSIFPSNSGEDNSLTAVLYPHRRIRMDSLINSKAIEKSDKSEKTEESDKPEALETTEEPEIDSTQESDAQQSTIVTSILENKFTVSIGNVVNLNDEPYNKRNPVIRAITTEMVSAFKDIAALNTFFRDQIANFSIAQYAGNVFDEPGKLADFAAAMSAGEPHEIQEVLESLVIEERLQKSLVLLKKELVNAQLQSKISKDVEAKIAKRQREYYLMEQLKGIKKELGLESDGKDKLVEQFRQRVSALTMPEDVSKVFDEEINKLAHLEPASSEFNVTRNYLDWITMIPWGKRSEENYNIAHARKVLDEDHYGLKDVKDRILEFIAVGKLRGTVEGKIICLSGPPGVGKTSIGKSIARALSREFYRFSVGGLTDVAEIKGHRRTYVGAMPGKVVQALKKVQTENPLILIDEIDKIGRGHQGDPSSALLELLDPEQNGAFLDHYMDVPIDLSRVLFVCTANVIDTIPGPLLDRMEVIQLSGYIAEEKQAIASTYLAPAAMKSCGLENSKVNLHTNAIDDLIKFYCRESGVRNLKKQIEKIYRKAAFKLIDQLPSEPPVTEGETKSQTKSSKKSKAAATTTAAQPKLDVSDLSLEITSENLKDFVGSPIFTSDRLYDQTPPGVVMGLAWTSMGGSSLYIESVLESPITSKSKPHFTKTGQMGDVMKESVAIAQTFAKSYIARKFPDNRFFQKAAVHLHLPEGATPKDGPSAGITMTTSLLSLALDKPIPSTVAMTGELTLTGKVLKIGGLKEKTIAAKRSGVTTVLCPASNRPDWEELPDHIKEGVEVKFIEWYDEIPPILGLTEDKRTPDWLKKDDLNDQE</sequence>
<feature type="region of interest" description="Disordered" evidence="14">
    <location>
        <begin position="752"/>
        <end position="776"/>
    </location>
</feature>
<dbReference type="EC" id="3.4.21.53" evidence="11"/>
<dbReference type="SMART" id="SM00382">
    <property type="entry name" value="AAA"/>
    <property type="match status" value="1"/>
</dbReference>
<dbReference type="OMA" id="VEWYQEV"/>
<dbReference type="InterPro" id="IPR014721">
    <property type="entry name" value="Ribsml_uS5_D2-typ_fold_subgr"/>
</dbReference>
<dbReference type="FunFam" id="3.40.50.300:FF:000021">
    <property type="entry name" value="Lon protease homolog"/>
    <property type="match status" value="1"/>
</dbReference>
<dbReference type="Gene3D" id="1.10.8.60">
    <property type="match status" value="1"/>
</dbReference>
<feature type="compositionally biased region" description="Polar residues" evidence="14">
    <location>
        <begin position="84"/>
        <end position="100"/>
    </location>
</feature>
<evidence type="ECO:0000313" key="17">
    <source>
        <dbReference type="EMBL" id="KXN72269.1"/>
    </source>
</evidence>
<dbReference type="Pfam" id="PF05362">
    <property type="entry name" value="Lon_C"/>
    <property type="match status" value="1"/>
</dbReference>
<dbReference type="STRING" id="796925.A0A137PB82"/>
<dbReference type="HAMAP" id="MF_03120">
    <property type="entry name" value="lonm_euk"/>
    <property type="match status" value="1"/>
</dbReference>
<dbReference type="GO" id="GO:0004176">
    <property type="term" value="F:ATP-dependent peptidase activity"/>
    <property type="evidence" value="ECO:0007669"/>
    <property type="project" value="UniProtKB-UniRule"/>
</dbReference>
<dbReference type="GO" id="GO:0006515">
    <property type="term" value="P:protein quality control for misfolded or incompletely synthesized proteins"/>
    <property type="evidence" value="ECO:0007669"/>
    <property type="project" value="UniProtKB-UniRule"/>
</dbReference>
<evidence type="ECO:0000256" key="10">
    <source>
        <dbReference type="ARBA" id="ARBA00050665"/>
    </source>
</evidence>
<evidence type="ECO:0000256" key="9">
    <source>
        <dbReference type="ARBA" id="ARBA00023128"/>
    </source>
</evidence>
<dbReference type="Pfam" id="PF00004">
    <property type="entry name" value="AAA"/>
    <property type="match status" value="1"/>
</dbReference>
<dbReference type="OrthoDB" id="2411602at2759"/>
<dbReference type="InterPro" id="IPR027065">
    <property type="entry name" value="Lon_Prtase"/>
</dbReference>
<name>A0A137PB82_CONC2</name>
<dbReference type="FunFam" id="2.30.130.40:FF:000010">
    <property type="entry name" value="Lon protease homolog, mitochondrial"/>
    <property type="match status" value="1"/>
</dbReference>
<dbReference type="InterPro" id="IPR003959">
    <property type="entry name" value="ATPase_AAA_core"/>
</dbReference>
<dbReference type="InterPro" id="IPR046336">
    <property type="entry name" value="Lon_prtase_N_sf"/>
</dbReference>
<dbReference type="GO" id="GO:0034599">
    <property type="term" value="P:cellular response to oxidative stress"/>
    <property type="evidence" value="ECO:0007669"/>
    <property type="project" value="UniProtKB-UniRule"/>
</dbReference>
<accession>A0A137PB82</accession>
<feature type="active site" evidence="11 12">
    <location>
        <position position="906"/>
    </location>
</feature>
<proteinExistence type="inferred from homology"/>
<gene>
    <name evidence="11" type="primary">PIM1</name>
    <name evidence="17" type="ORF">CONCODRAFT_69146</name>
</gene>
<dbReference type="GO" id="GO:0005759">
    <property type="term" value="C:mitochondrial matrix"/>
    <property type="evidence" value="ECO:0007669"/>
    <property type="project" value="UniProtKB-SubCell"/>
</dbReference>
<dbReference type="PROSITE" id="PS01046">
    <property type="entry name" value="LON_SER"/>
    <property type="match status" value="1"/>
</dbReference>
<evidence type="ECO:0000256" key="12">
    <source>
        <dbReference type="PROSITE-ProRule" id="PRU01122"/>
    </source>
</evidence>
<keyword evidence="6 11" id="KW-0067">ATP-binding</keyword>
<evidence type="ECO:0000256" key="3">
    <source>
        <dbReference type="ARBA" id="ARBA00022741"/>
    </source>
</evidence>
<dbReference type="GO" id="GO:0003697">
    <property type="term" value="F:single-stranded DNA binding"/>
    <property type="evidence" value="ECO:0007669"/>
    <property type="project" value="TreeGrafter"/>
</dbReference>
<dbReference type="GO" id="GO:0016887">
    <property type="term" value="F:ATP hydrolysis activity"/>
    <property type="evidence" value="ECO:0007669"/>
    <property type="project" value="UniProtKB-UniRule"/>
</dbReference>
<feature type="compositionally biased region" description="Basic and acidic residues" evidence="14">
    <location>
        <begin position="49"/>
        <end position="82"/>
    </location>
</feature>
<evidence type="ECO:0000256" key="1">
    <source>
        <dbReference type="ARBA" id="ARBA00004305"/>
    </source>
</evidence>
<evidence type="ECO:0000256" key="5">
    <source>
        <dbReference type="ARBA" id="ARBA00022825"/>
    </source>
</evidence>
<keyword evidence="4 11" id="KW-0378">Hydrolase</keyword>
<keyword evidence="9 11" id="KW-0496">Mitochondrion</keyword>
<dbReference type="GO" id="GO:0005524">
    <property type="term" value="F:ATP binding"/>
    <property type="evidence" value="ECO:0007669"/>
    <property type="project" value="UniProtKB-UniRule"/>
</dbReference>
<dbReference type="Pfam" id="PF02190">
    <property type="entry name" value="LON_substr_bdg"/>
    <property type="match status" value="1"/>
</dbReference>
<dbReference type="FunFam" id="1.20.58.1480:FF:000003">
    <property type="entry name" value="Lon protease homolog, mitochondrial"/>
    <property type="match status" value="1"/>
</dbReference>
<dbReference type="SUPFAM" id="SSF52540">
    <property type="entry name" value="P-loop containing nucleoside triphosphate hydrolases"/>
    <property type="match status" value="1"/>
</dbReference>
<feature type="compositionally biased region" description="Basic and acidic residues" evidence="14">
    <location>
        <begin position="235"/>
        <end position="252"/>
    </location>
</feature>
<dbReference type="InterPro" id="IPR020568">
    <property type="entry name" value="Ribosomal_Su5_D2-typ_SF"/>
</dbReference>
<dbReference type="AlphaFoldDB" id="A0A137PB82"/>
<dbReference type="GO" id="GO:0051131">
    <property type="term" value="P:chaperone-mediated protein complex assembly"/>
    <property type="evidence" value="ECO:0007669"/>
    <property type="project" value="UniProtKB-UniRule"/>
</dbReference>
<dbReference type="FunFam" id="3.30.230.10:FF:000015">
    <property type="entry name" value="Lon protease homolog, mitochondrial"/>
    <property type="match status" value="1"/>
</dbReference>
<keyword evidence="18" id="KW-1185">Reference proteome</keyword>
<dbReference type="InterPro" id="IPR054594">
    <property type="entry name" value="Lon_lid"/>
</dbReference>
<dbReference type="SMART" id="SM00464">
    <property type="entry name" value="LON"/>
    <property type="match status" value="1"/>
</dbReference>
<protein>
    <recommendedName>
        <fullName evidence="11">Lon protease homolog, mitochondrial</fullName>
        <ecNumber evidence="11">3.4.21.53</ecNumber>
    </recommendedName>
</protein>
<evidence type="ECO:0000256" key="6">
    <source>
        <dbReference type="ARBA" id="ARBA00022840"/>
    </source>
</evidence>
<dbReference type="NCBIfam" id="TIGR00763">
    <property type="entry name" value="lon"/>
    <property type="match status" value="1"/>
</dbReference>
<comment type="function">
    <text evidence="11">ATP-dependent serine protease that mediates the selective degradation of misfolded, unassembled or oxidatively damaged polypeptides as well as certain short-lived regulatory proteins in the mitochondrial matrix. May also have a chaperone function in the assembly of inner membrane protein complexes. Participates in the regulation of mitochondrial gene expression and in the maintenance of the integrity of the mitochondrial genome. Binds to mitochondrial DNA in a site-specific manner.</text>
</comment>
<evidence type="ECO:0000256" key="8">
    <source>
        <dbReference type="ARBA" id="ARBA00023125"/>
    </source>
</evidence>
<evidence type="ECO:0000259" key="16">
    <source>
        <dbReference type="PROSITE" id="PS51787"/>
    </source>
</evidence>
<feature type="domain" description="Lon proteolytic" evidence="15">
    <location>
        <begin position="814"/>
        <end position="1000"/>
    </location>
</feature>
<dbReference type="PRINTS" id="PR00830">
    <property type="entry name" value="ENDOLAPTASE"/>
</dbReference>
<dbReference type="Gene3D" id="3.30.230.10">
    <property type="match status" value="1"/>
</dbReference>
<dbReference type="PROSITE" id="PS51786">
    <property type="entry name" value="LON_PROTEOLYTIC"/>
    <property type="match status" value="1"/>
</dbReference>
<dbReference type="InterPro" id="IPR008269">
    <property type="entry name" value="Lon_proteolytic"/>
</dbReference>
<dbReference type="Pfam" id="PF22667">
    <property type="entry name" value="Lon_lid"/>
    <property type="match status" value="1"/>
</dbReference>
<dbReference type="SUPFAM" id="SSF88697">
    <property type="entry name" value="PUA domain-like"/>
    <property type="match status" value="1"/>
</dbReference>
<dbReference type="GO" id="GO:0070407">
    <property type="term" value="P:oxidation-dependent protein catabolic process"/>
    <property type="evidence" value="ECO:0007669"/>
    <property type="project" value="UniProtKB-UniRule"/>
</dbReference>
<comment type="subcellular location">
    <subcellularLocation>
        <location evidence="1 11">Mitochondrion matrix</location>
    </subcellularLocation>
</comment>
<evidence type="ECO:0000259" key="15">
    <source>
        <dbReference type="PROSITE" id="PS51786"/>
    </source>
</evidence>
<evidence type="ECO:0000256" key="7">
    <source>
        <dbReference type="ARBA" id="ARBA00022946"/>
    </source>
</evidence>
<dbReference type="CDD" id="cd19500">
    <property type="entry name" value="RecA-like_Lon"/>
    <property type="match status" value="1"/>
</dbReference>
<keyword evidence="3 11" id="KW-0547">Nucleotide-binding</keyword>
<dbReference type="EMBL" id="KQ964456">
    <property type="protein sequence ID" value="KXN72269.1"/>
    <property type="molecule type" value="Genomic_DNA"/>
</dbReference>
<dbReference type="PANTHER" id="PTHR43718:SF2">
    <property type="entry name" value="LON PROTEASE HOMOLOG, MITOCHONDRIAL"/>
    <property type="match status" value="1"/>
</dbReference>
<dbReference type="PANTHER" id="PTHR43718">
    <property type="entry name" value="LON PROTEASE"/>
    <property type="match status" value="1"/>
</dbReference>
<organism evidence="17 18">
    <name type="scientific">Conidiobolus coronatus (strain ATCC 28846 / CBS 209.66 / NRRL 28638)</name>
    <name type="common">Delacroixia coronata</name>
    <dbReference type="NCBI Taxonomy" id="796925"/>
    <lineage>
        <taxon>Eukaryota</taxon>
        <taxon>Fungi</taxon>
        <taxon>Fungi incertae sedis</taxon>
        <taxon>Zoopagomycota</taxon>
        <taxon>Entomophthoromycotina</taxon>
        <taxon>Entomophthoromycetes</taxon>
        <taxon>Entomophthorales</taxon>
        <taxon>Ancylistaceae</taxon>
        <taxon>Conidiobolus</taxon>
    </lineage>
</organism>
<dbReference type="Gene3D" id="2.30.130.40">
    <property type="entry name" value="LON domain-like"/>
    <property type="match status" value="1"/>
</dbReference>
<feature type="domain" description="Lon N-terminal" evidence="16">
    <location>
        <begin position="130"/>
        <end position="388"/>
    </location>
</feature>
<dbReference type="InterPro" id="IPR004815">
    <property type="entry name" value="Lon_bac/euk-typ"/>
</dbReference>
<dbReference type="Proteomes" id="UP000070444">
    <property type="component" value="Unassembled WGS sequence"/>
</dbReference>
<dbReference type="InterPro" id="IPR027417">
    <property type="entry name" value="P-loop_NTPase"/>
</dbReference>
<evidence type="ECO:0000256" key="11">
    <source>
        <dbReference type="HAMAP-Rule" id="MF_03120"/>
    </source>
</evidence>
<evidence type="ECO:0000313" key="18">
    <source>
        <dbReference type="Proteomes" id="UP000070444"/>
    </source>
</evidence>
<feature type="binding site" evidence="11">
    <location>
        <begin position="541"/>
        <end position="548"/>
    </location>
    <ligand>
        <name>ATP</name>
        <dbReference type="ChEBI" id="CHEBI:30616"/>
    </ligand>
</feature>
<comment type="similarity">
    <text evidence="11 12 13">Belongs to the peptidase S16 family.</text>
</comment>
<feature type="active site" evidence="11 12">
    <location>
        <position position="949"/>
    </location>
</feature>
<dbReference type="FunFam" id="1.20.5.5270:FF:000001">
    <property type="entry name" value="Lon protease homolog, mitochondrial"/>
    <property type="match status" value="1"/>
</dbReference>
<reference evidence="17 18" key="1">
    <citation type="journal article" date="2015" name="Genome Biol. Evol.">
        <title>Phylogenomic analyses indicate that early fungi evolved digesting cell walls of algal ancestors of land plants.</title>
        <authorList>
            <person name="Chang Y."/>
            <person name="Wang S."/>
            <person name="Sekimoto S."/>
            <person name="Aerts A.L."/>
            <person name="Choi C."/>
            <person name="Clum A."/>
            <person name="LaButti K.M."/>
            <person name="Lindquist E.A."/>
            <person name="Yee Ngan C."/>
            <person name="Ohm R.A."/>
            <person name="Salamov A.A."/>
            <person name="Grigoriev I.V."/>
            <person name="Spatafora J.W."/>
            <person name="Berbee M.L."/>
        </authorList>
    </citation>
    <scope>NUCLEOTIDE SEQUENCE [LARGE SCALE GENOMIC DNA]</scope>
    <source>
        <strain evidence="17 18">NRRL 28638</strain>
    </source>
</reference>
<dbReference type="Gene3D" id="3.40.50.300">
    <property type="entry name" value="P-loop containing nucleotide triphosphate hydrolases"/>
    <property type="match status" value="1"/>
</dbReference>
<keyword evidence="5 11" id="KW-0720">Serine protease</keyword>
<dbReference type="PROSITE" id="PS51787">
    <property type="entry name" value="LON_N"/>
    <property type="match status" value="1"/>
</dbReference>
<feature type="region of interest" description="Disordered" evidence="14">
    <location>
        <begin position="235"/>
        <end position="271"/>
    </location>
</feature>
<dbReference type="GO" id="GO:0004252">
    <property type="term" value="F:serine-type endopeptidase activity"/>
    <property type="evidence" value="ECO:0007669"/>
    <property type="project" value="UniProtKB-UniRule"/>
</dbReference>
<dbReference type="Gene3D" id="1.20.5.5270">
    <property type="match status" value="1"/>
</dbReference>
<dbReference type="InterPro" id="IPR008268">
    <property type="entry name" value="Peptidase_S16_AS"/>
</dbReference>
<dbReference type="Gene3D" id="1.20.58.1480">
    <property type="match status" value="1"/>
</dbReference>
<dbReference type="SUPFAM" id="SSF54211">
    <property type="entry name" value="Ribosomal protein S5 domain 2-like"/>
    <property type="match status" value="1"/>
</dbReference>
<dbReference type="GO" id="GO:0043565">
    <property type="term" value="F:sequence-specific DNA binding"/>
    <property type="evidence" value="ECO:0007669"/>
    <property type="project" value="UniProtKB-UniRule"/>
</dbReference>
<keyword evidence="2 11" id="KW-0645">Protease</keyword>
<dbReference type="GO" id="GO:0035694">
    <property type="term" value="P:mitochondrial protein catabolic process"/>
    <property type="evidence" value="ECO:0007669"/>
    <property type="project" value="EnsemblFungi"/>
</dbReference>
<feature type="region of interest" description="Disordered" evidence="14">
    <location>
        <begin position="47"/>
        <end position="104"/>
    </location>
</feature>
<evidence type="ECO:0000256" key="13">
    <source>
        <dbReference type="RuleBase" id="RU000591"/>
    </source>
</evidence>
<dbReference type="InterPro" id="IPR027503">
    <property type="entry name" value="Lonm_euk"/>
</dbReference>
<dbReference type="InterPro" id="IPR003111">
    <property type="entry name" value="Lon_prtase_N"/>
</dbReference>